<organism evidence="18 19">
    <name type="scientific">Deefgea piscis</name>
    <dbReference type="NCBI Taxonomy" id="2739061"/>
    <lineage>
        <taxon>Bacteria</taxon>
        <taxon>Pseudomonadati</taxon>
        <taxon>Pseudomonadota</taxon>
        <taxon>Betaproteobacteria</taxon>
        <taxon>Neisseriales</taxon>
        <taxon>Chitinibacteraceae</taxon>
        <taxon>Deefgea</taxon>
    </lineage>
</organism>
<dbReference type="SUPFAM" id="SSF51735">
    <property type="entry name" value="NAD(P)-binding Rossmann-fold domains"/>
    <property type="match status" value="1"/>
</dbReference>
<dbReference type="GO" id="GO:0008883">
    <property type="term" value="F:glutamyl-tRNA reductase activity"/>
    <property type="evidence" value="ECO:0007669"/>
    <property type="project" value="UniProtKB-UniRule"/>
</dbReference>
<dbReference type="Gene3D" id="3.40.50.720">
    <property type="entry name" value="NAD(P)-binding Rossmann-like Domain"/>
    <property type="match status" value="1"/>
</dbReference>
<evidence type="ECO:0000313" key="18">
    <source>
        <dbReference type="EMBL" id="QKJ65984.1"/>
    </source>
</evidence>
<evidence type="ECO:0000256" key="3">
    <source>
        <dbReference type="ARBA" id="ARBA00012970"/>
    </source>
</evidence>
<comment type="miscellaneous">
    <text evidence="9">During catalysis, the active site Cys acts as a nucleophile attacking the alpha-carbonyl group of tRNA-bound glutamate with the formation of a thioester intermediate between enzyme and glutamate, and the concomitant release of tRNA(Glu). The thioester intermediate is finally reduced by direct hydride transfer from NADPH, to form the product GSA.</text>
</comment>
<dbReference type="Pfam" id="PF00745">
    <property type="entry name" value="GlutR_dimer"/>
    <property type="match status" value="1"/>
</dbReference>
<dbReference type="NCBIfam" id="TIGR01035">
    <property type="entry name" value="hemA"/>
    <property type="match status" value="1"/>
</dbReference>
<dbReference type="InterPro" id="IPR036343">
    <property type="entry name" value="GluRdtase_N_sf"/>
</dbReference>
<accession>A0A6M8SP97</accession>
<dbReference type="InterPro" id="IPR015895">
    <property type="entry name" value="4pyrrol_synth_GluRdtase_N"/>
</dbReference>
<dbReference type="FunFam" id="3.40.50.720:FF:000031">
    <property type="entry name" value="Glutamyl-tRNA reductase"/>
    <property type="match status" value="1"/>
</dbReference>
<dbReference type="Pfam" id="PF01488">
    <property type="entry name" value="Shikimate_DH"/>
    <property type="match status" value="1"/>
</dbReference>
<dbReference type="UniPathway" id="UPA00251">
    <property type="reaction ID" value="UER00316"/>
</dbReference>
<dbReference type="CDD" id="cd05213">
    <property type="entry name" value="NAD_bind_Glutamyl_tRNA_reduct"/>
    <property type="match status" value="1"/>
</dbReference>
<dbReference type="PANTHER" id="PTHR43013">
    <property type="entry name" value="GLUTAMYL-TRNA REDUCTASE"/>
    <property type="match status" value="1"/>
</dbReference>
<keyword evidence="6 9" id="KW-0627">Porphyrin biosynthesis</keyword>
<feature type="binding site" evidence="9 11">
    <location>
        <position position="105"/>
    </location>
    <ligand>
        <name>substrate</name>
    </ligand>
</feature>
<dbReference type="GO" id="GO:0019353">
    <property type="term" value="P:protoporphyrinogen IX biosynthetic process from glutamate"/>
    <property type="evidence" value="ECO:0007669"/>
    <property type="project" value="TreeGrafter"/>
</dbReference>
<feature type="site" description="Important for activity" evidence="9 13">
    <location>
        <position position="95"/>
    </location>
</feature>
<name>A0A6M8SP97_9NEIS</name>
<dbReference type="InterPro" id="IPR018214">
    <property type="entry name" value="GluRdtase_CS"/>
</dbReference>
<evidence type="ECO:0000259" key="16">
    <source>
        <dbReference type="Pfam" id="PF01488"/>
    </source>
</evidence>
<comment type="subunit">
    <text evidence="9">Homodimer.</text>
</comment>
<evidence type="ECO:0000313" key="19">
    <source>
        <dbReference type="Proteomes" id="UP000504844"/>
    </source>
</evidence>
<dbReference type="Proteomes" id="UP000504844">
    <property type="component" value="Chromosome"/>
</dbReference>
<evidence type="ECO:0000256" key="10">
    <source>
        <dbReference type="PIRSR" id="PIRSR000445-1"/>
    </source>
</evidence>
<dbReference type="InterPro" id="IPR036453">
    <property type="entry name" value="GluRdtase_dimer_dom_sf"/>
</dbReference>
<keyword evidence="4 9" id="KW-0521">NADP</keyword>
<comment type="function">
    <text evidence="9">Catalyzes the NADPH-dependent reduction of glutamyl-tRNA(Glu) to glutamate 1-semialdehyde (GSA).</text>
</comment>
<evidence type="ECO:0000256" key="12">
    <source>
        <dbReference type="PIRSR" id="PIRSR000445-3"/>
    </source>
</evidence>
<dbReference type="RefSeq" id="WP_173532488.1">
    <property type="nucleotide sequence ID" value="NZ_CP054143.1"/>
</dbReference>
<dbReference type="InterPro" id="IPR015896">
    <property type="entry name" value="4pyrrol_synth_GluRdtase_dimer"/>
</dbReference>
<keyword evidence="19" id="KW-1185">Reference proteome</keyword>
<evidence type="ECO:0000256" key="2">
    <source>
        <dbReference type="ARBA" id="ARBA00005916"/>
    </source>
</evidence>
<dbReference type="AlphaFoldDB" id="A0A6M8SP97"/>
<dbReference type="PROSITE" id="PS00747">
    <property type="entry name" value="GLUTR"/>
    <property type="match status" value="1"/>
</dbReference>
<comment type="similarity">
    <text evidence="2 9 14">Belongs to the glutamyl-tRNA reductase family.</text>
</comment>
<feature type="domain" description="Glutamyl-tRNA reductase N-terminal" evidence="17">
    <location>
        <begin position="6"/>
        <end position="152"/>
    </location>
</feature>
<evidence type="ECO:0000256" key="13">
    <source>
        <dbReference type="PIRSR" id="PIRSR000445-4"/>
    </source>
</evidence>
<comment type="catalytic activity">
    <reaction evidence="7 9 14">
        <text>(S)-4-amino-5-oxopentanoate + tRNA(Glu) + NADP(+) = L-glutamyl-tRNA(Glu) + NADPH + H(+)</text>
        <dbReference type="Rhea" id="RHEA:12344"/>
        <dbReference type="Rhea" id="RHEA-COMP:9663"/>
        <dbReference type="Rhea" id="RHEA-COMP:9680"/>
        <dbReference type="ChEBI" id="CHEBI:15378"/>
        <dbReference type="ChEBI" id="CHEBI:57501"/>
        <dbReference type="ChEBI" id="CHEBI:57783"/>
        <dbReference type="ChEBI" id="CHEBI:58349"/>
        <dbReference type="ChEBI" id="CHEBI:78442"/>
        <dbReference type="ChEBI" id="CHEBI:78520"/>
        <dbReference type="EC" id="1.2.1.70"/>
    </reaction>
</comment>
<feature type="active site" description="Nucleophile" evidence="9 10">
    <location>
        <position position="50"/>
    </location>
</feature>
<evidence type="ECO:0000256" key="7">
    <source>
        <dbReference type="ARBA" id="ARBA00047464"/>
    </source>
</evidence>
<evidence type="ECO:0000256" key="1">
    <source>
        <dbReference type="ARBA" id="ARBA00005059"/>
    </source>
</evidence>
<dbReference type="PANTHER" id="PTHR43013:SF1">
    <property type="entry name" value="GLUTAMYL-TRNA REDUCTASE"/>
    <property type="match status" value="1"/>
</dbReference>
<dbReference type="InterPro" id="IPR006151">
    <property type="entry name" value="Shikm_DH/Glu-tRNA_Rdtase"/>
</dbReference>
<keyword evidence="5 9" id="KW-0560">Oxidoreductase</keyword>
<feature type="binding site" evidence="9 12">
    <location>
        <begin position="185"/>
        <end position="190"/>
    </location>
    <ligand>
        <name>NADP(+)</name>
        <dbReference type="ChEBI" id="CHEBI:58349"/>
    </ligand>
</feature>
<dbReference type="InterPro" id="IPR000343">
    <property type="entry name" value="4pyrrol_synth_GluRdtase"/>
</dbReference>
<proteinExistence type="inferred from homology"/>
<dbReference type="SUPFAM" id="SSF69075">
    <property type="entry name" value="Glutamyl tRNA-reductase dimerization domain"/>
    <property type="match status" value="1"/>
</dbReference>
<feature type="domain" description="Tetrapyrrole biosynthesis glutamyl-tRNA reductase dimerisation" evidence="15">
    <location>
        <begin position="317"/>
        <end position="413"/>
    </location>
</feature>
<comment type="pathway">
    <text evidence="1 9 14">Porphyrin-containing compound metabolism; protoporphyrin-IX biosynthesis; 5-aminolevulinate from L-glutamyl-tRNA(Glu): step 1/2.</text>
</comment>
<dbReference type="Pfam" id="PF05201">
    <property type="entry name" value="GlutR_N"/>
    <property type="match status" value="1"/>
</dbReference>
<evidence type="ECO:0000259" key="15">
    <source>
        <dbReference type="Pfam" id="PF00745"/>
    </source>
</evidence>
<dbReference type="EMBL" id="CP054143">
    <property type="protein sequence ID" value="QKJ65984.1"/>
    <property type="molecule type" value="Genomic_DNA"/>
</dbReference>
<evidence type="ECO:0000256" key="9">
    <source>
        <dbReference type="HAMAP-Rule" id="MF_00087"/>
    </source>
</evidence>
<dbReference type="EC" id="1.2.1.70" evidence="3 9"/>
<reference evidence="18 19" key="1">
    <citation type="submission" date="2020-05" db="EMBL/GenBank/DDBJ databases">
        <title>Complete genome sequence of Deefgea sp. D17.</title>
        <authorList>
            <person name="Bae J.-W."/>
            <person name="Han J.E."/>
        </authorList>
    </citation>
    <scope>NUCLEOTIDE SEQUENCE [LARGE SCALE GENOMIC DNA]</scope>
    <source>
        <strain evidence="18 19">D17</strain>
    </source>
</reference>
<dbReference type="InterPro" id="IPR036291">
    <property type="entry name" value="NAD(P)-bd_dom_sf"/>
</dbReference>
<comment type="domain">
    <text evidence="9">Possesses an unusual extended V-shaped dimeric structure with each monomer consisting of three distinct domains arranged along a curved 'spinal' alpha-helix. The N-terminal catalytic domain specifically recognizes the glutamate moiety of the substrate. The second domain is the NADPH-binding domain, and the third C-terminal domain is responsible for dimerization.</text>
</comment>
<dbReference type="HAMAP" id="MF_00087">
    <property type="entry name" value="Glu_tRNA_reductase"/>
    <property type="match status" value="1"/>
</dbReference>
<feature type="binding site" evidence="9 11">
    <location>
        <position position="116"/>
    </location>
    <ligand>
        <name>substrate</name>
    </ligand>
</feature>
<evidence type="ECO:0000256" key="8">
    <source>
        <dbReference type="ARBA" id="ARBA00068659"/>
    </source>
</evidence>
<evidence type="ECO:0000256" key="4">
    <source>
        <dbReference type="ARBA" id="ARBA00022857"/>
    </source>
</evidence>
<evidence type="ECO:0000256" key="6">
    <source>
        <dbReference type="ARBA" id="ARBA00023244"/>
    </source>
</evidence>
<evidence type="ECO:0000256" key="14">
    <source>
        <dbReference type="RuleBase" id="RU000584"/>
    </source>
</evidence>
<dbReference type="GO" id="GO:0050661">
    <property type="term" value="F:NADP binding"/>
    <property type="evidence" value="ECO:0007669"/>
    <property type="project" value="InterPro"/>
</dbReference>
<dbReference type="PIRSF" id="PIRSF000445">
    <property type="entry name" value="4pyrrol_synth_GluRdtase"/>
    <property type="match status" value="1"/>
</dbReference>
<feature type="binding site" evidence="9 11">
    <location>
        <begin position="110"/>
        <end position="112"/>
    </location>
    <ligand>
        <name>substrate</name>
    </ligand>
</feature>
<gene>
    <name evidence="9" type="primary">hemA</name>
    <name evidence="18" type="ORF">HQN60_04230</name>
</gene>
<evidence type="ECO:0000256" key="11">
    <source>
        <dbReference type="PIRSR" id="PIRSR000445-2"/>
    </source>
</evidence>
<dbReference type="Gene3D" id="3.30.460.30">
    <property type="entry name" value="Glutamyl-tRNA reductase, N-terminal domain"/>
    <property type="match status" value="1"/>
</dbReference>
<feature type="binding site" evidence="9 11">
    <location>
        <begin position="49"/>
        <end position="52"/>
    </location>
    <ligand>
        <name>substrate</name>
    </ligand>
</feature>
<dbReference type="SUPFAM" id="SSF69742">
    <property type="entry name" value="Glutamyl tRNA-reductase catalytic, N-terminal domain"/>
    <property type="match status" value="1"/>
</dbReference>
<sequence>MNLLVLGLNYQTAPLAVRERLAFNPDELPSALADLVALKGVFEAAIVSTCNRTELYCHARDIEQVMYWLADNRNQDLGSITSHMYIYEGEAAARHAYRVVSGLDSMVVGETQIVGQFKDAERLARDAGTLGTLLNGVFQRAFSVAKEVRTRTQIGASSVSMAAAAVRLAERIFPSISDCKVLFIGAGEMIALCATHFAAQNPKKIAIANRTLERGQVLAQQFNGEAMLLADLPARMAEFDVVVTSTAASLPIVGKGMVERALKARRHRPIFMVDLAVPRDIESEVADLSDVYLFTVDDLAEVVRQGMASRSLAVESAEAIISERLSDFNTWLASRALVPTIRDLRDHSERITRTEVAKAQKRLAAGADPSSVIEQMAQQMNNKFLHAPLAALNSAAPDEQEALVNLVRRLYRLQDID</sequence>
<evidence type="ECO:0000259" key="17">
    <source>
        <dbReference type="Pfam" id="PF05201"/>
    </source>
</evidence>
<protein>
    <recommendedName>
        <fullName evidence="8 9">Glutamyl-tRNA reductase</fullName>
        <shortName evidence="9">GluTR</shortName>
        <ecNumber evidence="3 9">1.2.1.70</ecNumber>
    </recommendedName>
</protein>
<dbReference type="KEGG" id="dee:HQN60_04230"/>
<evidence type="ECO:0000256" key="5">
    <source>
        <dbReference type="ARBA" id="ARBA00023002"/>
    </source>
</evidence>
<dbReference type="FunFam" id="3.30.460.30:FF:000001">
    <property type="entry name" value="Glutamyl-tRNA reductase"/>
    <property type="match status" value="1"/>
</dbReference>
<feature type="domain" description="Quinate/shikimate 5-dehydrogenase/glutamyl-tRNA reductase" evidence="16">
    <location>
        <begin position="168"/>
        <end position="302"/>
    </location>
</feature>